<proteinExistence type="predicted"/>
<dbReference type="PANTHER" id="PTHR46647">
    <property type="entry name" value="RAB9 EFFECTOR PROTEIN WITH KELCH MOTIFS"/>
    <property type="match status" value="1"/>
</dbReference>
<comment type="function">
    <text evidence="3">Rab9 effector required for endosome to trans-Golgi network (TGN) transport.</text>
</comment>
<dbReference type="Proteomes" id="UP001369086">
    <property type="component" value="Unassembled WGS sequence"/>
</dbReference>
<reference evidence="6 7" key="1">
    <citation type="submission" date="2021-05" db="EMBL/GenBank/DDBJ databases">
        <authorList>
            <person name="Zahm M."/>
            <person name="Klopp C."/>
            <person name="Cabau C."/>
            <person name="Kuhl H."/>
            <person name="Suciu R."/>
            <person name="Ciorpac M."/>
            <person name="Holostenco D."/>
            <person name="Gessner J."/>
            <person name="Wuertz S."/>
            <person name="Hohne C."/>
            <person name="Stock M."/>
            <person name="Gislard M."/>
            <person name="Lluch J."/>
            <person name="Milhes M."/>
            <person name="Lampietro C."/>
            <person name="Lopez Roques C."/>
            <person name="Donnadieu C."/>
            <person name="Du K."/>
            <person name="Schartl M."/>
            <person name="Guiguen Y."/>
        </authorList>
    </citation>
    <scope>NUCLEOTIDE SEQUENCE [LARGE SCALE GENOMIC DNA]</scope>
    <source>
        <strain evidence="6">Hh-F2</strain>
        <tissue evidence="6">Blood</tissue>
    </source>
</reference>
<dbReference type="Pfam" id="PF24681">
    <property type="entry name" value="Kelch_KLHDC2_KLHL20_DRC7"/>
    <property type="match status" value="1"/>
</dbReference>
<organism evidence="6 7">
    <name type="scientific">Huso huso</name>
    <name type="common">Beluga</name>
    <name type="synonym">Acipenser huso</name>
    <dbReference type="NCBI Taxonomy" id="61971"/>
    <lineage>
        <taxon>Eukaryota</taxon>
        <taxon>Metazoa</taxon>
        <taxon>Chordata</taxon>
        <taxon>Craniata</taxon>
        <taxon>Vertebrata</taxon>
        <taxon>Euteleostomi</taxon>
        <taxon>Actinopterygii</taxon>
        <taxon>Chondrostei</taxon>
        <taxon>Acipenseriformes</taxon>
        <taxon>Acipenseridae</taxon>
        <taxon>Huso</taxon>
    </lineage>
</organism>
<protein>
    <recommendedName>
        <fullName evidence="4">Rab9 effector protein with kelch motifs</fullName>
    </recommendedName>
</protein>
<evidence type="ECO:0000256" key="3">
    <source>
        <dbReference type="ARBA" id="ARBA00037224"/>
    </source>
</evidence>
<comment type="caution">
    <text evidence="6">The sequence shown here is derived from an EMBL/GenBank/DDBJ whole genome shotgun (WGS) entry which is preliminary data.</text>
</comment>
<evidence type="ECO:0000256" key="1">
    <source>
        <dbReference type="ARBA" id="ARBA00022441"/>
    </source>
</evidence>
<dbReference type="PANTHER" id="PTHR46647:SF1">
    <property type="entry name" value="RAB9 EFFECTOR PROTEIN WITH KELCH MOTIFS"/>
    <property type="match status" value="1"/>
</dbReference>
<keyword evidence="1" id="KW-0880">Kelch repeat</keyword>
<dbReference type="EMBL" id="JAHFZB010000015">
    <property type="protein sequence ID" value="KAK6481106.1"/>
    <property type="molecule type" value="Genomic_DNA"/>
</dbReference>
<evidence type="ECO:0000313" key="7">
    <source>
        <dbReference type="Proteomes" id="UP001369086"/>
    </source>
</evidence>
<evidence type="ECO:0000256" key="2">
    <source>
        <dbReference type="ARBA" id="ARBA00022737"/>
    </source>
</evidence>
<keyword evidence="7" id="KW-1185">Reference proteome</keyword>
<accession>A0ABR0Z8F5</accession>
<gene>
    <name evidence="6" type="ORF">HHUSO_G17264</name>
</gene>
<dbReference type="SUPFAM" id="SSF117281">
    <property type="entry name" value="Kelch motif"/>
    <property type="match status" value="1"/>
</dbReference>
<evidence type="ECO:0000256" key="4">
    <source>
        <dbReference type="ARBA" id="ARBA00039295"/>
    </source>
</evidence>
<dbReference type="InterPro" id="IPR015915">
    <property type="entry name" value="Kelch-typ_b-propeller"/>
</dbReference>
<evidence type="ECO:0000313" key="6">
    <source>
        <dbReference type="EMBL" id="KAK6481106.1"/>
    </source>
</evidence>
<sequence>MTATFVSLAAQNVQFHWSIVREQRGKVKVNCVGQQQCQICWNRSIVVLVKKKEILLNHFTFLFRSSCIMGLLQVLEPDQSLQKGTWYALVPRGESPGVRVGHTCTYLPSTADNQGKGKILIVGGANPNGSFSDSHIIDLDTHEWDIPEWEGLLPRYEHTSFVPECSPNSLWVFGGAEQSGNRNCIQVLNLDTGTWRSVTVRGTPPSARTYHTCTASIGDKLYVFGGGDTGAQPVDDAKLHVFDAATLTWSQPDTQGKAPSPRHGHVIVAVGHKLYIHGGLAGDKFYSDLYCINTTDLKWERVKVKGGAPAGCAAHSAVSLGKFIYISGGMDASGALNTMYKYHTEKQRWTLLKFEGLPAKRLDHSMCVIPWADPKASSPQAACGDQEWKDSAQQAADSTEEEKSSSSSRGAPVYLCFVFGGMDTEGGLYNDCIVTLLD</sequence>
<dbReference type="InterPro" id="IPR052124">
    <property type="entry name" value="Rab9_kelch_effector"/>
</dbReference>
<dbReference type="Gene3D" id="2.120.10.80">
    <property type="entry name" value="Kelch-type beta propeller"/>
    <property type="match status" value="2"/>
</dbReference>
<feature type="region of interest" description="Disordered" evidence="5">
    <location>
        <begin position="378"/>
        <end position="407"/>
    </location>
</feature>
<evidence type="ECO:0000256" key="5">
    <source>
        <dbReference type="SAM" id="MobiDB-lite"/>
    </source>
</evidence>
<keyword evidence="2" id="KW-0677">Repeat</keyword>
<name>A0ABR0Z8F5_HUSHU</name>